<feature type="compositionally biased region" description="Basic and acidic residues" evidence="1">
    <location>
        <begin position="158"/>
        <end position="167"/>
    </location>
</feature>
<feature type="region of interest" description="Disordered" evidence="1">
    <location>
        <begin position="48"/>
        <end position="167"/>
    </location>
</feature>
<dbReference type="EMBL" id="JACEEZ010023369">
    <property type="protein sequence ID" value="KAG0711384.1"/>
    <property type="molecule type" value="Genomic_DNA"/>
</dbReference>
<proteinExistence type="predicted"/>
<dbReference type="Proteomes" id="UP000770661">
    <property type="component" value="Unassembled WGS sequence"/>
</dbReference>
<dbReference type="AlphaFoldDB" id="A0A8J4XQT5"/>
<keyword evidence="3" id="KW-1185">Reference proteome</keyword>
<organism evidence="2 3">
    <name type="scientific">Chionoecetes opilio</name>
    <name type="common">Atlantic snow crab</name>
    <name type="synonym">Cancer opilio</name>
    <dbReference type="NCBI Taxonomy" id="41210"/>
    <lineage>
        <taxon>Eukaryota</taxon>
        <taxon>Metazoa</taxon>
        <taxon>Ecdysozoa</taxon>
        <taxon>Arthropoda</taxon>
        <taxon>Crustacea</taxon>
        <taxon>Multicrustacea</taxon>
        <taxon>Malacostraca</taxon>
        <taxon>Eumalacostraca</taxon>
        <taxon>Eucarida</taxon>
        <taxon>Decapoda</taxon>
        <taxon>Pleocyemata</taxon>
        <taxon>Brachyura</taxon>
        <taxon>Eubrachyura</taxon>
        <taxon>Majoidea</taxon>
        <taxon>Majidae</taxon>
        <taxon>Chionoecetes</taxon>
    </lineage>
</organism>
<name>A0A8J4XQT5_CHIOP</name>
<sequence>MELNLPNVPGQAVHPHPGMVMGGFNIPPGGPPPADASADALPKKINNMQNITGSGHWDDPMGMQNSPPPEYSSIPPMGHSSNTAPNAPYPSMPYGAHLPPRPQFPPDVATGKENLKDGGMPKPAPRSKFGEGGGAEFTMPDLPSVPDLPGTATLPDPSETKDDIDFDDLTKRFEDLKKKK</sequence>
<accession>A0A8J4XQT5</accession>
<evidence type="ECO:0000313" key="3">
    <source>
        <dbReference type="Proteomes" id="UP000770661"/>
    </source>
</evidence>
<comment type="caution">
    <text evidence="2">The sequence shown here is derived from an EMBL/GenBank/DDBJ whole genome shotgun (WGS) entry which is preliminary data.</text>
</comment>
<evidence type="ECO:0000313" key="2">
    <source>
        <dbReference type="EMBL" id="KAG0711384.1"/>
    </source>
</evidence>
<evidence type="ECO:0000256" key="1">
    <source>
        <dbReference type="SAM" id="MobiDB-lite"/>
    </source>
</evidence>
<dbReference type="OrthoDB" id="29853at2759"/>
<protein>
    <submittedName>
        <fullName evidence="2">IST1</fullName>
    </submittedName>
</protein>
<gene>
    <name evidence="2" type="primary">IST1</name>
    <name evidence="2" type="ORF">GWK47_020709</name>
</gene>
<reference evidence="2" key="1">
    <citation type="submission" date="2020-07" db="EMBL/GenBank/DDBJ databases">
        <title>The High-quality genome of the commercially important snow crab, Chionoecetes opilio.</title>
        <authorList>
            <person name="Jeong J.-H."/>
            <person name="Ryu S."/>
        </authorList>
    </citation>
    <scope>NUCLEOTIDE SEQUENCE</scope>
    <source>
        <strain evidence="2">MADBK_172401_WGS</strain>
        <tissue evidence="2">Digestive gland</tissue>
    </source>
</reference>